<dbReference type="InterPro" id="IPR013783">
    <property type="entry name" value="Ig-like_fold"/>
</dbReference>
<protein>
    <submittedName>
        <fullName evidence="2">IL-18 binding protein</fullName>
    </submittedName>
</protein>
<name>Q08FF9_DPV84</name>
<dbReference type="Pfam" id="PF22009">
    <property type="entry name" value="YLDV-IL18BP-like"/>
    <property type="match status" value="1"/>
</dbReference>
<accession>Q08FF9</accession>
<evidence type="ECO:0000259" key="1">
    <source>
        <dbReference type="Pfam" id="PF22009"/>
    </source>
</evidence>
<evidence type="ECO:0000313" key="3">
    <source>
        <dbReference type="Proteomes" id="UP000162522"/>
    </source>
</evidence>
<dbReference type="EMBL" id="AY689437">
    <property type="protein sequence ID" value="ABI99008.1"/>
    <property type="molecule type" value="Genomic_DNA"/>
</dbReference>
<proteinExistence type="predicted"/>
<reference evidence="2 3" key="1">
    <citation type="journal article" date="2005" name="J. Virol.">
        <title>Genome of deerpox virus.</title>
        <authorList>
            <person name="Afonso C.L."/>
            <person name="Delhon G."/>
            <person name="Tulman E.R."/>
            <person name="Lu Z."/>
            <person name="Zsak A."/>
            <person name="Becerra V.M."/>
            <person name="Zsak L."/>
            <person name="Kutish G.F."/>
            <person name="Rock D.L."/>
        </authorList>
    </citation>
    <scope>NUCLEOTIDE SEQUENCE [LARGE SCALE GENOMIC DNA]</scope>
    <source>
        <strain evidence="2">W-1170-84</strain>
    </source>
</reference>
<dbReference type="InterPro" id="IPR055139">
    <property type="entry name" value="IL18BP-like_dom"/>
</dbReference>
<feature type="domain" description="Interleukin-18-binding protein-like" evidence="1">
    <location>
        <begin position="27"/>
        <end position="130"/>
    </location>
</feature>
<organism evidence="2 3">
    <name type="scientific">Deerpox virus (strain W-1170-84)</name>
    <name type="common">DPV</name>
    <dbReference type="NCBI Taxonomy" id="305676"/>
    <lineage>
        <taxon>Viruses</taxon>
        <taxon>Varidnaviria</taxon>
        <taxon>Bamfordvirae</taxon>
        <taxon>Nucleocytoviricota</taxon>
        <taxon>Pokkesviricetes</taxon>
        <taxon>Chitovirales</taxon>
        <taxon>Poxviridae</taxon>
        <taxon>Chordopoxvirinae</taxon>
        <taxon>Cervidpoxvirus</taxon>
        <taxon>Cervidpoxvirus muledeerpox</taxon>
        <taxon>Mule deerpox virus</taxon>
    </lineage>
</organism>
<organismHost>
    <name type="scientific">Odocoileus hemionus</name>
    <name type="common">Mule deer</name>
    <name type="synonym">Cervus hemionus</name>
    <dbReference type="NCBI Taxonomy" id="9872"/>
</organismHost>
<dbReference type="Gene3D" id="2.60.40.10">
    <property type="entry name" value="Immunoglobulins"/>
    <property type="match status" value="1"/>
</dbReference>
<gene>
    <name evidence="2" type="ORF">DpV84gp021</name>
</gene>
<sequence length="140" mass="16316">MIKGILIFSIIYFTTVHGKSECARKRDLVIHVPTKQTEETILECRGTTYYKQFSHVYWVLGESTLIDQADKNHYNEKIQIPSKKTNCYNLPKAYLILKDITEEMKHTKITCVLMDLAPSPLKETIILQDIWDCFNTTSRN</sequence>
<dbReference type="Proteomes" id="UP000162522">
    <property type="component" value="Segment"/>
</dbReference>
<evidence type="ECO:0000313" key="2">
    <source>
        <dbReference type="EMBL" id="ABI99008.1"/>
    </source>
</evidence>